<evidence type="ECO:0000259" key="7">
    <source>
        <dbReference type="PROSITE" id="PS50850"/>
    </source>
</evidence>
<keyword evidence="5 6" id="KW-0472">Membrane</keyword>
<proteinExistence type="predicted"/>
<dbReference type="Gene3D" id="1.20.1250.20">
    <property type="entry name" value="MFS general substrate transporter like domains"/>
    <property type="match status" value="1"/>
</dbReference>
<dbReference type="GO" id="GO:0022857">
    <property type="term" value="F:transmembrane transporter activity"/>
    <property type="evidence" value="ECO:0007669"/>
    <property type="project" value="InterPro"/>
</dbReference>
<evidence type="ECO:0000313" key="9">
    <source>
        <dbReference type="Proteomes" id="UP001150907"/>
    </source>
</evidence>
<dbReference type="EMBL" id="JANBQF010000212">
    <property type="protein sequence ID" value="KAJ2003566.1"/>
    <property type="molecule type" value="Genomic_DNA"/>
</dbReference>
<dbReference type="AlphaFoldDB" id="A0A9W8BHR6"/>
<keyword evidence="3 6" id="KW-0812">Transmembrane</keyword>
<evidence type="ECO:0000256" key="4">
    <source>
        <dbReference type="ARBA" id="ARBA00022989"/>
    </source>
</evidence>
<protein>
    <recommendedName>
        <fullName evidence="7">Major facilitator superfamily (MFS) profile domain-containing protein</fullName>
    </recommendedName>
</protein>
<feature type="transmembrane region" description="Helical" evidence="6">
    <location>
        <begin position="108"/>
        <end position="127"/>
    </location>
</feature>
<accession>A0A9W8BHR6</accession>
<dbReference type="Proteomes" id="UP001150907">
    <property type="component" value="Unassembled WGS sequence"/>
</dbReference>
<feature type="transmembrane region" description="Helical" evidence="6">
    <location>
        <begin position="78"/>
        <end position="96"/>
    </location>
</feature>
<sequence>MIDRFGVASSPKDIAFYASLLFSSFSVSQAMTIMYWSRLSDRIGRRPVLLMGLLGNLTTFLLFSISTSFSMALGARSLNGLLSGNVAVMKSVLAEISDDSNRARMMALLPLTWNVGSVAGAAIGGLLADPAVQFPGLFGSFKPFIAFPYLLPCLVGSSVTAAGLLVGVFVVKETLPKSHLLNQARSLAADTTPLINPLPLEQQAAQSSRTYRQLMTPTVQTVMVTNAITCLAISMSDQIYPIFAATSAADGGLGFGTRSIGYSLAVAGLAVFYMQLVTYPKLERKYGALFCYRQGQKILIPFLLATPFLSRLAARCAHRQPSSLSAVWPLEFYVLWTLLVVLLLLRVMGQVLIFTSINLLTANLAPTRADLGFMNGVQQLAMSTTRVVGPLLAGTMWSWSIKYELPYLLNAHAVWVFCVALTCTSLFLTRRIPESVNKFAADLKS</sequence>
<evidence type="ECO:0000313" key="8">
    <source>
        <dbReference type="EMBL" id="KAJ2003566.1"/>
    </source>
</evidence>
<keyword evidence="4 6" id="KW-1133">Transmembrane helix</keyword>
<dbReference type="InterPro" id="IPR036259">
    <property type="entry name" value="MFS_trans_sf"/>
</dbReference>
<dbReference type="InterPro" id="IPR020846">
    <property type="entry name" value="MFS_dom"/>
</dbReference>
<evidence type="ECO:0000256" key="6">
    <source>
        <dbReference type="SAM" id="Phobius"/>
    </source>
</evidence>
<feature type="transmembrane region" description="Helical" evidence="6">
    <location>
        <begin position="219"/>
        <end position="240"/>
    </location>
</feature>
<evidence type="ECO:0000256" key="1">
    <source>
        <dbReference type="ARBA" id="ARBA00004141"/>
    </source>
</evidence>
<dbReference type="SUPFAM" id="SSF103473">
    <property type="entry name" value="MFS general substrate transporter"/>
    <property type="match status" value="1"/>
</dbReference>
<dbReference type="PROSITE" id="PS50850">
    <property type="entry name" value="MFS"/>
    <property type="match status" value="1"/>
</dbReference>
<evidence type="ECO:0000256" key="3">
    <source>
        <dbReference type="ARBA" id="ARBA00022692"/>
    </source>
</evidence>
<dbReference type="PANTHER" id="PTHR23504:SF15">
    <property type="entry name" value="MAJOR FACILITATOR SUPERFAMILY (MFS) PROFILE DOMAIN-CONTAINING PROTEIN"/>
    <property type="match status" value="1"/>
</dbReference>
<feature type="transmembrane region" description="Helical" evidence="6">
    <location>
        <begin position="407"/>
        <end position="428"/>
    </location>
</feature>
<feature type="transmembrane region" description="Helical" evidence="6">
    <location>
        <begin position="147"/>
        <end position="171"/>
    </location>
</feature>
<comment type="caution">
    <text evidence="8">The sequence shown here is derived from an EMBL/GenBank/DDBJ whole genome shotgun (WGS) entry which is preliminary data.</text>
</comment>
<evidence type="ECO:0000256" key="5">
    <source>
        <dbReference type="ARBA" id="ARBA00023136"/>
    </source>
</evidence>
<dbReference type="InterPro" id="IPR001958">
    <property type="entry name" value="Tet-R_TetA/multi-R_MdtG-like"/>
</dbReference>
<dbReference type="PRINTS" id="PR01035">
    <property type="entry name" value="TCRTETA"/>
</dbReference>
<comment type="subcellular location">
    <subcellularLocation>
        <location evidence="1">Membrane</location>
        <topology evidence="1">Multi-pass membrane protein</topology>
    </subcellularLocation>
</comment>
<dbReference type="InterPro" id="IPR011701">
    <property type="entry name" value="MFS"/>
</dbReference>
<keyword evidence="2" id="KW-0813">Transport</keyword>
<dbReference type="PANTHER" id="PTHR23504">
    <property type="entry name" value="MAJOR FACILITATOR SUPERFAMILY DOMAIN-CONTAINING PROTEIN 10"/>
    <property type="match status" value="1"/>
</dbReference>
<dbReference type="OrthoDB" id="419616at2759"/>
<keyword evidence="9" id="KW-1185">Reference proteome</keyword>
<gene>
    <name evidence="8" type="ORF">H4R26_003006</name>
</gene>
<reference evidence="8" key="1">
    <citation type="submission" date="2022-07" db="EMBL/GenBank/DDBJ databases">
        <title>Phylogenomic reconstructions and comparative analyses of Kickxellomycotina fungi.</title>
        <authorList>
            <person name="Reynolds N.K."/>
            <person name="Stajich J.E."/>
            <person name="Barry K."/>
            <person name="Grigoriev I.V."/>
            <person name="Crous P."/>
            <person name="Smith M.E."/>
        </authorList>
    </citation>
    <scope>NUCLEOTIDE SEQUENCE</scope>
    <source>
        <strain evidence="8">IMI 214461</strain>
    </source>
</reference>
<organism evidence="8 9">
    <name type="scientific">Coemansia thaxteri</name>
    <dbReference type="NCBI Taxonomy" id="2663907"/>
    <lineage>
        <taxon>Eukaryota</taxon>
        <taxon>Fungi</taxon>
        <taxon>Fungi incertae sedis</taxon>
        <taxon>Zoopagomycota</taxon>
        <taxon>Kickxellomycotina</taxon>
        <taxon>Kickxellomycetes</taxon>
        <taxon>Kickxellales</taxon>
        <taxon>Kickxellaceae</taxon>
        <taxon>Coemansia</taxon>
    </lineage>
</organism>
<dbReference type="Pfam" id="PF07690">
    <property type="entry name" value="MFS_1"/>
    <property type="match status" value="1"/>
</dbReference>
<dbReference type="GO" id="GO:0016020">
    <property type="term" value="C:membrane"/>
    <property type="evidence" value="ECO:0007669"/>
    <property type="project" value="UniProtKB-SubCell"/>
</dbReference>
<evidence type="ECO:0000256" key="2">
    <source>
        <dbReference type="ARBA" id="ARBA00022448"/>
    </source>
</evidence>
<name>A0A9W8BHR6_9FUNG</name>
<feature type="transmembrane region" description="Helical" evidence="6">
    <location>
        <begin position="48"/>
        <end position="72"/>
    </location>
</feature>
<feature type="transmembrane region" description="Helical" evidence="6">
    <location>
        <begin position="260"/>
        <end position="277"/>
    </location>
</feature>
<feature type="domain" description="Major facilitator superfamily (MFS) profile" evidence="7">
    <location>
        <begin position="1"/>
        <end position="436"/>
    </location>
</feature>
<feature type="transmembrane region" description="Helical" evidence="6">
    <location>
        <begin position="14"/>
        <end position="36"/>
    </location>
</feature>
<feature type="transmembrane region" description="Helical" evidence="6">
    <location>
        <begin position="334"/>
        <end position="360"/>
    </location>
</feature>